<dbReference type="Gene3D" id="3.30.450.20">
    <property type="entry name" value="PAS domain"/>
    <property type="match status" value="2"/>
</dbReference>
<dbReference type="PROSITE" id="PS50112">
    <property type="entry name" value="PAS"/>
    <property type="match status" value="1"/>
</dbReference>
<dbReference type="PANTHER" id="PTHR24422">
    <property type="entry name" value="CHEMOTAXIS PROTEIN METHYLTRANSFERASE"/>
    <property type="match status" value="1"/>
</dbReference>
<dbReference type="InterPro" id="IPR000014">
    <property type="entry name" value="PAS"/>
</dbReference>
<dbReference type="SMART" id="SM00091">
    <property type="entry name" value="PAS"/>
    <property type="match status" value="2"/>
</dbReference>
<dbReference type="SMART" id="SM00283">
    <property type="entry name" value="MA"/>
    <property type="match status" value="1"/>
</dbReference>
<dbReference type="InterPro" id="IPR013656">
    <property type="entry name" value="PAS_4"/>
</dbReference>
<evidence type="ECO:0000313" key="1">
    <source>
        <dbReference type="EMBL" id="AXB06087.1"/>
    </source>
</evidence>
<dbReference type="PROSITE" id="PS50111">
    <property type="entry name" value="CHEMOTAXIS_TRANSDUC_2"/>
    <property type="match status" value="1"/>
</dbReference>
<dbReference type="GO" id="GO:0006935">
    <property type="term" value="P:chemotaxis"/>
    <property type="evidence" value="ECO:0007669"/>
    <property type="project" value="InterPro"/>
</dbReference>
<dbReference type="InterPro" id="IPR004090">
    <property type="entry name" value="Chemotax_Me-accpt_rcpt"/>
</dbReference>
<dbReference type="Proteomes" id="UP000266778">
    <property type="component" value="Chromosome"/>
</dbReference>
<dbReference type="AlphaFoldDB" id="A0A3S7P7T4"/>
<dbReference type="Pfam" id="PF00015">
    <property type="entry name" value="MCPsignal"/>
    <property type="match status" value="1"/>
</dbReference>
<dbReference type="InterPro" id="IPR004089">
    <property type="entry name" value="MCPsignal_dom"/>
</dbReference>
<dbReference type="InterPro" id="IPR013655">
    <property type="entry name" value="PAS_fold_3"/>
</dbReference>
<gene>
    <name evidence="1" type="ORF">C1C91_14715</name>
</gene>
<organism evidence="1 2">
    <name type="scientific">Aeromonas caviae</name>
    <name type="common">Aeromonas punctata</name>
    <dbReference type="NCBI Taxonomy" id="648"/>
    <lineage>
        <taxon>Bacteria</taxon>
        <taxon>Pseudomonadati</taxon>
        <taxon>Pseudomonadota</taxon>
        <taxon>Gammaproteobacteria</taxon>
        <taxon>Aeromonadales</taxon>
        <taxon>Aeromonadaceae</taxon>
        <taxon>Aeromonas</taxon>
    </lineage>
</organism>
<dbReference type="RefSeq" id="WP_109112947.1">
    <property type="nucleotide sequence ID" value="NZ_JAPEFI010000055.1"/>
</dbReference>
<dbReference type="PRINTS" id="PR00260">
    <property type="entry name" value="CHEMTRNSDUCR"/>
</dbReference>
<dbReference type="PANTHER" id="PTHR24422:SF10">
    <property type="entry name" value="CHEMOTAXIS PROTEIN METHYLTRANSFERASE 2"/>
    <property type="match status" value="1"/>
</dbReference>
<protein>
    <submittedName>
        <fullName evidence="1">PAS domain-containing methyl-accepting chemotaxis protein</fullName>
    </submittedName>
</protein>
<dbReference type="EMBL" id="CP025706">
    <property type="protein sequence ID" value="AXB06087.1"/>
    <property type="molecule type" value="Genomic_DNA"/>
</dbReference>
<dbReference type="Pfam" id="PF08447">
    <property type="entry name" value="PAS_3"/>
    <property type="match status" value="1"/>
</dbReference>
<dbReference type="CDD" id="cd00130">
    <property type="entry name" value="PAS"/>
    <property type="match status" value="2"/>
</dbReference>
<accession>A0A3S7P7T4</accession>
<dbReference type="InterPro" id="IPR000700">
    <property type="entry name" value="PAS-assoc_C"/>
</dbReference>
<dbReference type="InterPro" id="IPR050903">
    <property type="entry name" value="Bact_Chemotaxis_MeTrfase"/>
</dbReference>
<dbReference type="Gene3D" id="1.10.287.950">
    <property type="entry name" value="Methyl-accepting chemotaxis protein"/>
    <property type="match status" value="1"/>
</dbReference>
<dbReference type="InterPro" id="IPR035965">
    <property type="entry name" value="PAS-like_dom_sf"/>
</dbReference>
<dbReference type="SMART" id="SM00086">
    <property type="entry name" value="PAC"/>
    <property type="match status" value="2"/>
</dbReference>
<dbReference type="SUPFAM" id="SSF55785">
    <property type="entry name" value="PYP-like sensor domain (PAS domain)"/>
    <property type="match status" value="2"/>
</dbReference>
<reference evidence="1" key="1">
    <citation type="journal article" date="2019" name="J Environ">
        <title>Genetic characterization and potential molecular dissemination mechanism of tet (31) gene in Aeromonas caviae from an oxytetracycline wastewater treatment system.</title>
        <authorList>
            <person name="Shi Y."/>
            <person name="Tian Z."/>
            <person name="Leclercq S.O."/>
            <person name="Zhang H."/>
            <person name="Yang M."/>
            <person name="Zhang Y."/>
        </authorList>
    </citation>
    <scope>NUCLEOTIDE SEQUENCE</scope>
    <source>
        <strain evidence="1">T25-39</strain>
    </source>
</reference>
<name>A0A3S7P7T4_AERCA</name>
<dbReference type="NCBIfam" id="TIGR00229">
    <property type="entry name" value="sensory_box"/>
    <property type="match status" value="2"/>
</dbReference>
<dbReference type="PROSITE" id="PS50113">
    <property type="entry name" value="PAC"/>
    <property type="match status" value="2"/>
</dbReference>
<dbReference type="SUPFAM" id="SSF58104">
    <property type="entry name" value="Methyl-accepting chemotaxis protein (MCP) signaling domain"/>
    <property type="match status" value="1"/>
</dbReference>
<dbReference type="GO" id="GO:0004888">
    <property type="term" value="F:transmembrane signaling receptor activity"/>
    <property type="evidence" value="ECO:0007669"/>
    <property type="project" value="InterPro"/>
</dbReference>
<dbReference type="GO" id="GO:0007165">
    <property type="term" value="P:signal transduction"/>
    <property type="evidence" value="ECO:0007669"/>
    <property type="project" value="InterPro"/>
</dbReference>
<proteinExistence type="predicted"/>
<dbReference type="Pfam" id="PF08448">
    <property type="entry name" value="PAS_4"/>
    <property type="match status" value="1"/>
</dbReference>
<dbReference type="GO" id="GO:0016020">
    <property type="term" value="C:membrane"/>
    <property type="evidence" value="ECO:0007669"/>
    <property type="project" value="InterPro"/>
</dbReference>
<dbReference type="InterPro" id="IPR001610">
    <property type="entry name" value="PAC"/>
</dbReference>
<sequence length="431" mass="47505">MFNQKLKAQLQACQTRLDEEQGIIEAIKAGAATVIFSPEGIIQEASTPFLALMGYCAAELIGQPHSQLCPRAWGESGDYRQFWRRLAQGEVQSGTFERVNRQGETRWLEATYFPVKHQGRVTRVLKMASDVTEQHQRLERLEALTEALDRSRAMIEFTPNGDILHANANFLSVMGYTLSEIAGRHHRIFCDEAFLREQPRFWEELARGQFKSGLFMRHNSRGQAVWLEATYNPIRDGSGKVVRVVKFASDITARIEQNHATREAARLAHSTAQETLHSAEEGAGLLRAVVQTSSLIASQVDEAIALIGQLNEQSRSIEAIVSTISAIADQTNLLALNAAIEAARAGEQGRGFAVVADEVRQLAARTSLSTDEIARVVQKNRELTARVTDDMAGVAGSAELGKQQIAGVDKLMSEIHQEADRVSQTVSALSI</sequence>
<evidence type="ECO:0000313" key="2">
    <source>
        <dbReference type="Proteomes" id="UP000266778"/>
    </source>
</evidence>